<keyword evidence="3" id="KW-1185">Reference proteome</keyword>
<dbReference type="EMBL" id="JAFHLB010000040">
    <property type="protein sequence ID" value="MBN3580239.1"/>
    <property type="molecule type" value="Genomic_DNA"/>
</dbReference>
<evidence type="ECO:0000313" key="3">
    <source>
        <dbReference type="Proteomes" id="UP000779070"/>
    </source>
</evidence>
<dbReference type="PANTHER" id="PTHR40940:SF1">
    <property type="entry name" value="PROTEIN BATD"/>
    <property type="match status" value="1"/>
</dbReference>
<protein>
    <submittedName>
        <fullName evidence="2">BatD family protein</fullName>
    </submittedName>
</protein>
<keyword evidence="1" id="KW-0732">Signal</keyword>
<organism evidence="2 3">
    <name type="scientific">Vibrio neptunius</name>
    <dbReference type="NCBI Taxonomy" id="170651"/>
    <lineage>
        <taxon>Bacteria</taxon>
        <taxon>Pseudomonadati</taxon>
        <taxon>Pseudomonadota</taxon>
        <taxon>Gammaproteobacteria</taxon>
        <taxon>Vibrionales</taxon>
        <taxon>Vibrionaceae</taxon>
        <taxon>Vibrio</taxon>
    </lineage>
</organism>
<sequence>MKLISFLALALSFFSQPAMAANVWASVSKNKVVKNEVFQLRVVVDEKLSSDDIDFSGLQKDFYVGRPSFGSSINIVNGNRSTRSEWNLTLAAQTLGVAKIPAFTINGASSKPIAIQVTMDRDEPKVSDLVELRSSLDKTTLYPNESASLQTRLIIKADPRRLQNPNVVPPRVDGLTLTQIGEPNQYQSVLGGVEVTVLDQNYLITADQPGEYTLTSAAFKGSVVYGNDRTGTTKLISVDTPAKTFDIKVEEKPAGYTGVWLPTSELNLAQTWTSADGENIASSSTPQAKVGDSITRELTLDIKGLSSDRFPNLKITYPQGIRVYEEKPQFAQLNNGFTRMTLKQVLIPQQTGKVDLPEVNLNWWDSQNKQQKTARLDGLSLDVSPGESLNIPVPASPYTAPADVKTVTVSDPGIWPYLTGLFALLWAISTVLWLTKRPQAIESDERQINVPLKSSDALIAALQAGDHFKAQHSASKWLMEAQINDPSLVNEIQNELDEMQKCHFSQQETGWNAAKLLKLINKVDKMPRATGKPEERLAKL</sequence>
<feature type="chain" id="PRO_5046777704" evidence="1">
    <location>
        <begin position="21"/>
        <end position="540"/>
    </location>
</feature>
<proteinExistence type="predicted"/>
<name>A0ABS3A8N8_9VIBR</name>
<dbReference type="PANTHER" id="PTHR40940">
    <property type="entry name" value="PROTEIN BATD-RELATED"/>
    <property type="match status" value="1"/>
</dbReference>
<dbReference type="Proteomes" id="UP000779070">
    <property type="component" value="Unassembled WGS sequence"/>
</dbReference>
<gene>
    <name evidence="2" type="ORF">JYA62_21555</name>
</gene>
<feature type="signal peptide" evidence="1">
    <location>
        <begin position="1"/>
        <end position="20"/>
    </location>
</feature>
<dbReference type="Pfam" id="PF13584">
    <property type="entry name" value="BatD"/>
    <property type="match status" value="1"/>
</dbReference>
<accession>A0ABS3A8N8</accession>
<comment type="caution">
    <text evidence="2">The sequence shown here is derived from an EMBL/GenBank/DDBJ whole genome shotgun (WGS) entry which is preliminary data.</text>
</comment>
<evidence type="ECO:0000313" key="2">
    <source>
        <dbReference type="EMBL" id="MBN3580239.1"/>
    </source>
</evidence>
<dbReference type="InterPro" id="IPR025738">
    <property type="entry name" value="BatD"/>
</dbReference>
<reference evidence="2 3" key="1">
    <citation type="submission" date="2021-02" db="EMBL/GenBank/DDBJ databases">
        <title>Draft Genome Sequences of 5 Vibrio neptunius Strains Isolated From of Bivalve Hatcheries.</title>
        <authorList>
            <person name="Galvis F."/>
            <person name="Barja J.L."/>
            <person name="Lemos M.L."/>
            <person name="Balado M."/>
        </authorList>
    </citation>
    <scope>NUCLEOTIDE SEQUENCE [LARGE SCALE GENOMIC DNA]</scope>
    <source>
        <strain evidence="2 3">PP-145.98</strain>
    </source>
</reference>
<evidence type="ECO:0000256" key="1">
    <source>
        <dbReference type="SAM" id="SignalP"/>
    </source>
</evidence>